<dbReference type="Gene3D" id="3.30.700.10">
    <property type="entry name" value="Glycoprotein, Type 4 Pilin"/>
    <property type="match status" value="1"/>
</dbReference>
<sequence>MKKTGIVVMLVAVLALCGATAYYGVTQNKHRAEVKAQQKSSYKAASESLANAASDSDENASNTSTETASNTSTESASGSVEKDAKKLSLSDFMSTYGTSYVGYLHDQQGVPMADALKSAKENHIPLTKYEKETLAGLKDGSVIATADGDVAPAADAATTDQTDDNTATDQTEAGTE</sequence>
<dbReference type="RefSeq" id="WP_057743752.1">
    <property type="nucleotide sequence ID" value="NZ_BJLU01000001.1"/>
</dbReference>
<evidence type="ECO:0000313" key="3">
    <source>
        <dbReference type="EMBL" id="KRN46925.1"/>
    </source>
</evidence>
<name>A0A0R2HBV6_WEIVI</name>
<dbReference type="OrthoDB" id="9973159at2"/>
<accession>A0A0R2HBV6</accession>
<feature type="chain" id="PRO_5043399824" evidence="2">
    <location>
        <begin position="22"/>
        <end position="176"/>
    </location>
</feature>
<feature type="signal peptide" evidence="2">
    <location>
        <begin position="1"/>
        <end position="21"/>
    </location>
</feature>
<protein>
    <submittedName>
        <fullName evidence="3">Uncharacterized protein</fullName>
    </submittedName>
</protein>
<gene>
    <name evidence="3" type="ORF">IV50_GL000191</name>
</gene>
<dbReference type="EMBL" id="JQBM01000001">
    <property type="protein sequence ID" value="KRN46925.1"/>
    <property type="molecule type" value="Genomic_DNA"/>
</dbReference>
<reference evidence="3 4" key="1">
    <citation type="journal article" date="2015" name="Genome Announc.">
        <title>Expanding the biotechnology potential of lactobacilli through comparative genomics of 213 strains and associated genera.</title>
        <authorList>
            <person name="Sun Z."/>
            <person name="Harris H.M."/>
            <person name="McCann A."/>
            <person name="Guo C."/>
            <person name="Argimon S."/>
            <person name="Zhang W."/>
            <person name="Yang X."/>
            <person name="Jeffery I.B."/>
            <person name="Cooney J.C."/>
            <person name="Kagawa T.F."/>
            <person name="Liu W."/>
            <person name="Song Y."/>
            <person name="Salvetti E."/>
            <person name="Wrobel A."/>
            <person name="Rasinkangas P."/>
            <person name="Parkhill J."/>
            <person name="Rea M.C."/>
            <person name="O'Sullivan O."/>
            <person name="Ritari J."/>
            <person name="Douillard F.P."/>
            <person name="Paul Ross R."/>
            <person name="Yang R."/>
            <person name="Briner A.E."/>
            <person name="Felis G.E."/>
            <person name="de Vos W.M."/>
            <person name="Barrangou R."/>
            <person name="Klaenhammer T.R."/>
            <person name="Caufield P.W."/>
            <person name="Cui Y."/>
            <person name="Zhang H."/>
            <person name="O'Toole P.W."/>
        </authorList>
    </citation>
    <scope>NUCLEOTIDE SEQUENCE [LARGE SCALE GENOMIC DNA]</scope>
    <source>
        <strain evidence="3 4">DSM 20410</strain>
    </source>
</reference>
<evidence type="ECO:0000256" key="1">
    <source>
        <dbReference type="SAM" id="MobiDB-lite"/>
    </source>
</evidence>
<feature type="region of interest" description="Disordered" evidence="1">
    <location>
        <begin position="153"/>
        <end position="176"/>
    </location>
</feature>
<keyword evidence="2" id="KW-0732">Signal</keyword>
<feature type="region of interest" description="Disordered" evidence="1">
    <location>
        <begin position="45"/>
        <end position="84"/>
    </location>
</feature>
<feature type="compositionally biased region" description="Low complexity" evidence="1">
    <location>
        <begin position="45"/>
        <end position="77"/>
    </location>
</feature>
<evidence type="ECO:0000256" key="2">
    <source>
        <dbReference type="SAM" id="SignalP"/>
    </source>
</evidence>
<dbReference type="PATRIC" id="fig|1629.5.peg.193"/>
<evidence type="ECO:0000313" key="4">
    <source>
        <dbReference type="Proteomes" id="UP000051992"/>
    </source>
</evidence>
<dbReference type="AlphaFoldDB" id="A0A0R2HBV6"/>
<dbReference type="Proteomes" id="UP000051992">
    <property type="component" value="Unassembled WGS sequence"/>
</dbReference>
<proteinExistence type="predicted"/>
<keyword evidence="4" id="KW-1185">Reference proteome</keyword>
<organism evidence="3 4">
    <name type="scientific">Weissella viridescens</name>
    <name type="common">Lactobacillus viridescens</name>
    <dbReference type="NCBI Taxonomy" id="1629"/>
    <lineage>
        <taxon>Bacteria</taxon>
        <taxon>Bacillati</taxon>
        <taxon>Bacillota</taxon>
        <taxon>Bacilli</taxon>
        <taxon>Lactobacillales</taxon>
        <taxon>Lactobacillaceae</taxon>
        <taxon>Weissella</taxon>
    </lineage>
</organism>
<comment type="caution">
    <text evidence="3">The sequence shown here is derived from an EMBL/GenBank/DDBJ whole genome shotgun (WGS) entry which is preliminary data.</text>
</comment>